<protein>
    <submittedName>
        <fullName evidence="3">Spore germination protein</fullName>
    </submittedName>
</protein>
<feature type="region of interest" description="Disordered" evidence="1">
    <location>
        <begin position="1"/>
        <end position="44"/>
    </location>
</feature>
<evidence type="ECO:0000313" key="2">
    <source>
        <dbReference type="Proteomes" id="UP000095281"/>
    </source>
</evidence>
<reference evidence="3" key="1">
    <citation type="submission" date="2016-11" db="UniProtKB">
        <authorList>
            <consortium name="WormBaseParasite"/>
        </authorList>
    </citation>
    <scope>IDENTIFICATION</scope>
</reference>
<dbReference type="AlphaFoldDB" id="A0A1I8AXL9"/>
<feature type="compositionally biased region" description="Polar residues" evidence="1">
    <location>
        <begin position="8"/>
        <end position="35"/>
    </location>
</feature>
<evidence type="ECO:0000313" key="3">
    <source>
        <dbReference type="WBParaSite" id="MhA1_Contig1032.frz3.gene10"/>
    </source>
</evidence>
<sequence>MVEIKRVGSSTSIVSNSVVDGITQNGTSGEIQFRQNPKYGNFRK</sequence>
<name>A0A1I8AXL9_MELHA</name>
<accession>A0A1I8AXL9</accession>
<dbReference type="WBParaSite" id="MhA1_Contig1032.frz3.gene10">
    <property type="protein sequence ID" value="MhA1_Contig1032.frz3.gene10"/>
    <property type="gene ID" value="MhA1_Contig1032.frz3.gene10"/>
</dbReference>
<organism evidence="2 3">
    <name type="scientific">Meloidogyne hapla</name>
    <name type="common">Root-knot nematode worm</name>
    <dbReference type="NCBI Taxonomy" id="6305"/>
    <lineage>
        <taxon>Eukaryota</taxon>
        <taxon>Metazoa</taxon>
        <taxon>Ecdysozoa</taxon>
        <taxon>Nematoda</taxon>
        <taxon>Chromadorea</taxon>
        <taxon>Rhabditida</taxon>
        <taxon>Tylenchina</taxon>
        <taxon>Tylenchomorpha</taxon>
        <taxon>Tylenchoidea</taxon>
        <taxon>Meloidogynidae</taxon>
        <taxon>Meloidogyninae</taxon>
        <taxon>Meloidogyne</taxon>
    </lineage>
</organism>
<proteinExistence type="predicted"/>
<keyword evidence="2" id="KW-1185">Reference proteome</keyword>
<dbReference type="Proteomes" id="UP000095281">
    <property type="component" value="Unplaced"/>
</dbReference>
<evidence type="ECO:0000256" key="1">
    <source>
        <dbReference type="SAM" id="MobiDB-lite"/>
    </source>
</evidence>